<feature type="region of interest" description="Disordered" evidence="1">
    <location>
        <begin position="609"/>
        <end position="630"/>
    </location>
</feature>
<sequence>MLDPVDAAALKFTQNALERCATPMLQKKFVALGGVDMLVHFISMSVNDEVVSSAALVLRMLQTNSKEACMRVVRLSGPSSFLALLRRTRNNQVVLPVVSALRTLVEAWSMGRDDPAWDDVVLFESSDDAAEVLVDLLKKPNTDIRLEAASALYHLCANDYDLVLRSASCGAMESLIKTLREDRDVAFVIQATNAVCVLLTSETLHDIFAACEGYIVLVDLLRTANQSKMAEQTARALSNFMSNHKAQTQVASVGGAEAFVTTLKKVIMKQIIDTEGTVVEQICAAICNFTFENDANRIRMGEVGGCEVLVRVCQLGEQDRVLEQACAAIGNICKKNRTNRSLIGTAGGCEVLLRVISRSPPERTAVQAVRAIGNVAMRAPENQLKFAADNGLKLLLQLVETLALKLIPIVSPFELELQKSFPSGTARSPMPVVGSNQSSPLSSTCTTPRHRGAVQHEESFLQLTLSALSSLCSHDCCRCQLVYDLATKELLSRIARVATHVDTQNIANRLLSVLWIQDMQEESQADVEEAKINSICDNGGEAECWQQELPFESSSASTKKHSLKHYSETGAEDNDECWDPSDYEEDGIADHHSDACSVASFHSRSSAYSRDSSQFSRSSRRTSLGQRSAEIDCEAEAEGISSSYASDHDSNRFSDVELNSFGEMFSEASDDELDVEQPSKTGVRLTTNEFGPHGRETRGEEERAVGETSASKDPAADEDGPMGGGSQSQGRGNQHCSSNLEMLIAKQKLRLEIHGDGEEYDRGRILEEDKGQADQEPGQAPLPLSGEGYGLPPAMLNALHYRPMPLDKDVDLLHSQNLKQKLIDAWLDVAELSQRNKVALAKCRRQRDRRAVSENLRLWREALITEESDNDTPREHSEVRHPSSDCSSSTSCPACYHEASDSAGAKAGHQVGCCCGGEDLSPDGLLSHPFLLDCKESGGKDAVDLMTVASEASTRSLGSENSNMSLYEWSAPCFCPALANSSIPASPSCRSAEAALEASTKVMVSLLEKNGWAAKEERPEGGGEQRSGSEDCREAM</sequence>
<feature type="region of interest" description="Disordered" evidence="1">
    <location>
        <begin position="564"/>
        <end position="585"/>
    </location>
</feature>
<gene>
    <name evidence="2" type="ORF">HPHI1048_LOCUS8614</name>
</gene>
<feature type="compositionally biased region" description="Basic and acidic residues" evidence="1">
    <location>
        <begin position="871"/>
        <end position="883"/>
    </location>
</feature>
<organism evidence="2">
    <name type="scientific">Hanusia phi</name>
    <dbReference type="NCBI Taxonomy" id="3032"/>
    <lineage>
        <taxon>Eukaryota</taxon>
        <taxon>Cryptophyceae</taxon>
        <taxon>Pyrenomonadales</taxon>
        <taxon>Geminigeraceae</taxon>
        <taxon>Hanusia</taxon>
    </lineage>
</organism>
<dbReference type="SMART" id="SM00185">
    <property type="entry name" value="ARM"/>
    <property type="match status" value="7"/>
</dbReference>
<name>A0A7S0ED32_9CRYP</name>
<evidence type="ECO:0000256" key="1">
    <source>
        <dbReference type="SAM" id="MobiDB-lite"/>
    </source>
</evidence>
<dbReference type="InterPro" id="IPR000225">
    <property type="entry name" value="Armadillo"/>
</dbReference>
<dbReference type="Pfam" id="PF00514">
    <property type="entry name" value="Arm"/>
    <property type="match status" value="1"/>
</dbReference>
<feature type="region of interest" description="Disordered" evidence="1">
    <location>
        <begin position="424"/>
        <end position="448"/>
    </location>
</feature>
<feature type="compositionally biased region" description="Polar residues" evidence="1">
    <location>
        <begin position="678"/>
        <end position="689"/>
    </location>
</feature>
<dbReference type="InterPro" id="IPR011989">
    <property type="entry name" value="ARM-like"/>
</dbReference>
<accession>A0A7S0ED32</accession>
<feature type="compositionally biased region" description="Low complexity" evidence="1">
    <location>
        <begin position="609"/>
        <end position="623"/>
    </location>
</feature>
<proteinExistence type="predicted"/>
<feature type="region of interest" description="Disordered" evidence="1">
    <location>
        <begin position="868"/>
        <end position="888"/>
    </location>
</feature>
<dbReference type="PANTHER" id="PTHR46464:SF2">
    <property type="entry name" value="ANKYRIN AND ARMADILLO REPEAT-CONTAINING PROTEIN"/>
    <property type="match status" value="1"/>
</dbReference>
<dbReference type="SUPFAM" id="SSF48371">
    <property type="entry name" value="ARM repeat"/>
    <property type="match status" value="2"/>
</dbReference>
<feature type="compositionally biased region" description="Acidic residues" evidence="1">
    <location>
        <begin position="570"/>
        <end position="585"/>
    </location>
</feature>
<dbReference type="InterPro" id="IPR016024">
    <property type="entry name" value="ARM-type_fold"/>
</dbReference>
<dbReference type="InterPro" id="IPR043379">
    <property type="entry name" value="ANKAR"/>
</dbReference>
<feature type="compositionally biased region" description="Basic and acidic residues" evidence="1">
    <location>
        <begin position="692"/>
        <end position="705"/>
    </location>
</feature>
<feature type="compositionally biased region" description="Basic and acidic residues" evidence="1">
    <location>
        <begin position="1014"/>
        <end position="1036"/>
    </location>
</feature>
<reference evidence="2" key="1">
    <citation type="submission" date="2021-01" db="EMBL/GenBank/DDBJ databases">
        <authorList>
            <person name="Corre E."/>
            <person name="Pelletier E."/>
            <person name="Niang G."/>
            <person name="Scheremetjew M."/>
            <person name="Finn R."/>
            <person name="Kale V."/>
            <person name="Holt S."/>
            <person name="Cochrane G."/>
            <person name="Meng A."/>
            <person name="Brown T."/>
            <person name="Cohen L."/>
        </authorList>
    </citation>
    <scope>NUCLEOTIDE SEQUENCE</scope>
    <source>
        <strain evidence="2">CCMP325</strain>
    </source>
</reference>
<dbReference type="PANTHER" id="PTHR46464">
    <property type="entry name" value="ANK_REP_REGION DOMAIN-CONTAINING PROTEIN"/>
    <property type="match status" value="1"/>
</dbReference>
<dbReference type="Gene3D" id="1.25.10.10">
    <property type="entry name" value="Leucine-rich Repeat Variant"/>
    <property type="match status" value="2"/>
</dbReference>
<evidence type="ECO:0000313" key="2">
    <source>
        <dbReference type="EMBL" id="CAD8480703.1"/>
    </source>
</evidence>
<dbReference type="AlphaFoldDB" id="A0A7S0ED32"/>
<feature type="region of interest" description="Disordered" evidence="1">
    <location>
        <begin position="1011"/>
        <end position="1036"/>
    </location>
</feature>
<feature type="compositionally biased region" description="Polar residues" evidence="1">
    <location>
        <begin position="434"/>
        <end position="447"/>
    </location>
</feature>
<feature type="region of interest" description="Disordered" evidence="1">
    <location>
        <begin position="667"/>
        <end position="735"/>
    </location>
</feature>
<protein>
    <submittedName>
        <fullName evidence="2">Uncharacterized protein</fullName>
    </submittedName>
</protein>
<dbReference type="EMBL" id="HBEO01012639">
    <property type="protein sequence ID" value="CAD8480703.1"/>
    <property type="molecule type" value="Transcribed_RNA"/>
</dbReference>